<comment type="similarity">
    <text evidence="1">Belongs to the CcmH/CycL/Ccl2/NrfF family.</text>
</comment>
<keyword evidence="5" id="KW-0408">Iron</keyword>
<dbReference type="Gene3D" id="1.10.8.640">
    <property type="entry name" value="Cytochrome C biogenesis protein"/>
    <property type="match status" value="1"/>
</dbReference>
<sequence length="164" mass="17115">MSASNKLKNKYSWIVMGAVAIALLIFGGLRDSGPLTQQDRIDAITMRLACPTCQGESVYVSRASAAEAIRAEVARQVGSGLRTDDETIAYIEQRFGGQVLLVPRSSGVDSLVWALPIAALIAGVAALGIAFRKWRTTDDGAASAEDSALVDAALASKDLTGSGS</sequence>
<accession>A0A6J7L5P5</accession>
<dbReference type="EMBL" id="CAFBMJ010000048">
    <property type="protein sequence ID" value="CAB4903241.1"/>
    <property type="molecule type" value="Genomic_DNA"/>
</dbReference>
<evidence type="ECO:0000313" key="9">
    <source>
        <dbReference type="EMBL" id="CAB4963520.1"/>
    </source>
</evidence>
<gene>
    <name evidence="8" type="ORF">UFOPK3573_00762</name>
    <name evidence="9" type="ORF">UFOPK3879_00799</name>
</gene>
<protein>
    <submittedName>
        <fullName evidence="9">Unannotated protein</fullName>
    </submittedName>
</protein>
<evidence type="ECO:0000256" key="4">
    <source>
        <dbReference type="ARBA" id="ARBA00022729"/>
    </source>
</evidence>
<dbReference type="GO" id="GO:0005886">
    <property type="term" value="C:plasma membrane"/>
    <property type="evidence" value="ECO:0007669"/>
    <property type="project" value="TreeGrafter"/>
</dbReference>
<evidence type="ECO:0000256" key="2">
    <source>
        <dbReference type="ARBA" id="ARBA00022617"/>
    </source>
</evidence>
<keyword evidence="3" id="KW-0479">Metal-binding</keyword>
<keyword evidence="4" id="KW-0732">Signal</keyword>
<evidence type="ECO:0000313" key="8">
    <source>
        <dbReference type="EMBL" id="CAB4903241.1"/>
    </source>
</evidence>
<keyword evidence="6" id="KW-0812">Transmembrane</keyword>
<proteinExistence type="inferred from homology"/>
<name>A0A6J7L5P5_9ZZZZ</name>
<dbReference type="GO" id="GO:0046872">
    <property type="term" value="F:metal ion binding"/>
    <property type="evidence" value="ECO:0007669"/>
    <property type="project" value="UniProtKB-KW"/>
</dbReference>
<dbReference type="InterPro" id="IPR051263">
    <property type="entry name" value="C-type_cytochrome_biogenesis"/>
</dbReference>
<dbReference type="PANTHER" id="PTHR47870">
    <property type="entry name" value="CYTOCHROME C-TYPE BIOGENESIS PROTEIN CCMH"/>
    <property type="match status" value="1"/>
</dbReference>
<evidence type="ECO:0000256" key="3">
    <source>
        <dbReference type="ARBA" id="ARBA00022723"/>
    </source>
</evidence>
<dbReference type="EMBL" id="CAFBNR010000032">
    <property type="protein sequence ID" value="CAB4963520.1"/>
    <property type="molecule type" value="Genomic_DNA"/>
</dbReference>
<evidence type="ECO:0000256" key="5">
    <source>
        <dbReference type="ARBA" id="ARBA00023004"/>
    </source>
</evidence>
<keyword evidence="6" id="KW-1133">Transmembrane helix</keyword>
<evidence type="ECO:0000259" key="7">
    <source>
        <dbReference type="Pfam" id="PF03918"/>
    </source>
</evidence>
<organism evidence="9">
    <name type="scientific">freshwater metagenome</name>
    <dbReference type="NCBI Taxonomy" id="449393"/>
    <lineage>
        <taxon>unclassified sequences</taxon>
        <taxon>metagenomes</taxon>
        <taxon>ecological metagenomes</taxon>
    </lineage>
</organism>
<feature type="domain" description="CcmH/CycL/Ccl2/NrfF N-terminal" evidence="7">
    <location>
        <begin position="36"/>
        <end position="152"/>
    </location>
</feature>
<evidence type="ECO:0000256" key="6">
    <source>
        <dbReference type="SAM" id="Phobius"/>
    </source>
</evidence>
<dbReference type="PANTHER" id="PTHR47870:SF4">
    <property type="entry name" value="CYTOCHROME C-TYPE BIOGENESIS PROTEIN CYCH"/>
    <property type="match status" value="1"/>
</dbReference>
<keyword evidence="6" id="KW-0472">Membrane</keyword>
<dbReference type="CDD" id="cd16378">
    <property type="entry name" value="CcmH_N"/>
    <property type="match status" value="1"/>
</dbReference>
<feature type="transmembrane region" description="Helical" evidence="6">
    <location>
        <begin position="12"/>
        <end position="29"/>
    </location>
</feature>
<dbReference type="InterPro" id="IPR038297">
    <property type="entry name" value="CcmH/CycL/NrfF/Ccl2_sf"/>
</dbReference>
<feature type="transmembrane region" description="Helical" evidence="6">
    <location>
        <begin position="111"/>
        <end position="131"/>
    </location>
</feature>
<dbReference type="Pfam" id="PF03918">
    <property type="entry name" value="CcmH"/>
    <property type="match status" value="1"/>
</dbReference>
<keyword evidence="2" id="KW-0349">Heme</keyword>
<dbReference type="InterPro" id="IPR005616">
    <property type="entry name" value="CcmH/CycL/Ccl2/NrfF_N"/>
</dbReference>
<reference evidence="9" key="1">
    <citation type="submission" date="2020-05" db="EMBL/GenBank/DDBJ databases">
        <authorList>
            <person name="Chiriac C."/>
            <person name="Salcher M."/>
            <person name="Ghai R."/>
            <person name="Kavagutti S V."/>
        </authorList>
    </citation>
    <scope>NUCLEOTIDE SEQUENCE</scope>
</reference>
<evidence type="ECO:0000256" key="1">
    <source>
        <dbReference type="ARBA" id="ARBA00010342"/>
    </source>
</evidence>
<dbReference type="AlphaFoldDB" id="A0A6J7L5P5"/>